<evidence type="ECO:0000313" key="1">
    <source>
        <dbReference type="EMBL" id="KAK7877980.1"/>
    </source>
</evidence>
<evidence type="ECO:0000313" key="2">
    <source>
        <dbReference type="Proteomes" id="UP001460270"/>
    </source>
</evidence>
<reference evidence="2" key="1">
    <citation type="submission" date="2024-04" db="EMBL/GenBank/DDBJ databases">
        <title>Salinicola lusitanus LLJ914,a marine bacterium isolated from the Okinawa Trough.</title>
        <authorList>
            <person name="Li J."/>
        </authorList>
    </citation>
    <scope>NUCLEOTIDE SEQUENCE [LARGE SCALE GENOMIC DNA]</scope>
</reference>
<dbReference type="Proteomes" id="UP001460270">
    <property type="component" value="Unassembled WGS sequence"/>
</dbReference>
<gene>
    <name evidence="1" type="ORF">WMY93_031360</name>
</gene>
<keyword evidence="2" id="KW-1185">Reference proteome</keyword>
<dbReference type="AlphaFoldDB" id="A0AAW0MEU4"/>
<comment type="caution">
    <text evidence="1">The sequence shown here is derived from an EMBL/GenBank/DDBJ whole genome shotgun (WGS) entry which is preliminary data.</text>
</comment>
<protein>
    <submittedName>
        <fullName evidence="1">Uncharacterized protein</fullName>
    </submittedName>
</protein>
<sequence>MHQSVCFDSLSVTALWRLSAFGLNLCESDREQRPPSVSCVFNIRPEACEESTEEIQTSSGLLALAHTGRWSASSSPASGLAAGHLRLLELQESREGQD</sequence>
<organism evidence="1 2">
    <name type="scientific">Mugilogobius chulae</name>
    <name type="common">yellowstripe goby</name>
    <dbReference type="NCBI Taxonomy" id="88201"/>
    <lineage>
        <taxon>Eukaryota</taxon>
        <taxon>Metazoa</taxon>
        <taxon>Chordata</taxon>
        <taxon>Craniata</taxon>
        <taxon>Vertebrata</taxon>
        <taxon>Euteleostomi</taxon>
        <taxon>Actinopterygii</taxon>
        <taxon>Neopterygii</taxon>
        <taxon>Teleostei</taxon>
        <taxon>Neoteleostei</taxon>
        <taxon>Acanthomorphata</taxon>
        <taxon>Gobiaria</taxon>
        <taxon>Gobiiformes</taxon>
        <taxon>Gobioidei</taxon>
        <taxon>Gobiidae</taxon>
        <taxon>Gobionellinae</taxon>
        <taxon>Mugilogobius</taxon>
    </lineage>
</organism>
<dbReference type="EMBL" id="JBBPFD010000660">
    <property type="protein sequence ID" value="KAK7877980.1"/>
    <property type="molecule type" value="Genomic_DNA"/>
</dbReference>
<accession>A0AAW0MEU4</accession>
<proteinExistence type="predicted"/>
<name>A0AAW0MEU4_9GOBI</name>